<feature type="transmembrane region" description="Helical" evidence="1">
    <location>
        <begin position="362"/>
        <end position="383"/>
    </location>
</feature>
<dbReference type="OrthoDB" id="5411831at2"/>
<keyword evidence="1" id="KW-0472">Membrane</keyword>
<evidence type="ECO:0000256" key="1">
    <source>
        <dbReference type="SAM" id="Phobius"/>
    </source>
</evidence>
<dbReference type="RefSeq" id="WP_129081523.1">
    <property type="nucleotide sequence ID" value="NZ_CP041070.1"/>
</dbReference>
<keyword evidence="1" id="KW-1133">Transmembrane helix</keyword>
<feature type="transmembrane region" description="Helical" evidence="1">
    <location>
        <begin position="250"/>
        <end position="271"/>
    </location>
</feature>
<organism evidence="2 3">
    <name type="scientific">Halarcobacter anaerophilus</name>
    <dbReference type="NCBI Taxonomy" id="877500"/>
    <lineage>
        <taxon>Bacteria</taxon>
        <taxon>Pseudomonadati</taxon>
        <taxon>Campylobacterota</taxon>
        <taxon>Epsilonproteobacteria</taxon>
        <taxon>Campylobacterales</taxon>
        <taxon>Arcobacteraceae</taxon>
        <taxon>Halarcobacter</taxon>
    </lineage>
</organism>
<dbReference type="AlphaFoldDB" id="A0A4Q0Y5U9"/>
<feature type="transmembrane region" description="Helical" evidence="1">
    <location>
        <begin position="28"/>
        <end position="44"/>
    </location>
</feature>
<feature type="transmembrane region" description="Helical" evidence="1">
    <location>
        <begin position="189"/>
        <end position="206"/>
    </location>
</feature>
<name>A0A4Q0Y5U9_9BACT</name>
<evidence type="ECO:0000313" key="3">
    <source>
        <dbReference type="Proteomes" id="UP000290191"/>
    </source>
</evidence>
<evidence type="ECO:0000313" key="2">
    <source>
        <dbReference type="EMBL" id="RXJ64209.1"/>
    </source>
</evidence>
<feature type="transmembrane region" description="Helical" evidence="1">
    <location>
        <begin position="50"/>
        <end position="69"/>
    </location>
</feature>
<gene>
    <name evidence="2" type="ORF">CRV06_04550</name>
</gene>
<accession>A0A4Q0Y5U9</accession>
<keyword evidence="1" id="KW-0812">Transmembrane</keyword>
<proteinExistence type="predicted"/>
<reference evidence="2 3" key="1">
    <citation type="submission" date="2017-10" db="EMBL/GenBank/DDBJ databases">
        <title>Genomics of the genus Arcobacter.</title>
        <authorList>
            <person name="Perez-Cataluna A."/>
            <person name="Figueras M.J."/>
        </authorList>
    </citation>
    <scope>NUCLEOTIDE SEQUENCE [LARGE SCALE GENOMIC DNA]</scope>
    <source>
        <strain evidence="2 3">DSM 24636</strain>
    </source>
</reference>
<feature type="transmembrane region" description="Helical" evidence="1">
    <location>
        <begin position="120"/>
        <end position="144"/>
    </location>
</feature>
<protein>
    <submittedName>
        <fullName evidence="2">Tellurium resistance protein TerC</fullName>
    </submittedName>
</protein>
<feature type="transmembrane region" description="Helical" evidence="1">
    <location>
        <begin position="227"/>
        <end position="244"/>
    </location>
</feature>
<feature type="transmembrane region" description="Helical" evidence="1">
    <location>
        <begin position="6"/>
        <end position="23"/>
    </location>
</feature>
<feature type="transmembrane region" description="Helical" evidence="1">
    <location>
        <begin position="327"/>
        <end position="350"/>
    </location>
</feature>
<sequence length="426" mass="47804">MNIQKLSGILIFASFLITVISYFLEDELSVFSGIFAWVALLFLFRKAANIKLLIVLLLLSISIFMYCLLNGFEVDFKRAILANQYLLTLLIGVGFLRLIATPKNEKVKELPKGENSFIKTYWGVHLFGSVINISSLILVADKLYKRAKFTKEQTILLTRAFSTDAFWSPFFVAFAAATTYAPNLVTSKILISGLVLTIIAFFVTLLDVKRNYNIEEFRGYPIQFDTLLLPFLLAALVLITNHYYPSLKVIVLISFFSIVLTSLILPLKVGIRKAIEQLNSHVSTDLPKMKNEISLFLVAGMFGVSVSCVLMAYNIEFPFEHFNAASGSVMLLVIILLSYVGIHPIISIAVIGNWTMGLNHTFLATIFLMAWSISVSTSPFSGVNLTMQARYDLNAVEIFKLNLFYGIKMYIFSVIILFVLANYLGL</sequence>
<feature type="transmembrane region" description="Helical" evidence="1">
    <location>
        <begin position="81"/>
        <end position="100"/>
    </location>
</feature>
<feature type="transmembrane region" description="Helical" evidence="1">
    <location>
        <begin position="292"/>
        <end position="315"/>
    </location>
</feature>
<dbReference type="STRING" id="877500.GCA_000935065_01346"/>
<feature type="transmembrane region" description="Helical" evidence="1">
    <location>
        <begin position="403"/>
        <end position="424"/>
    </location>
</feature>
<dbReference type="Proteomes" id="UP000290191">
    <property type="component" value="Unassembled WGS sequence"/>
</dbReference>
<comment type="caution">
    <text evidence="2">The sequence shown here is derived from an EMBL/GenBank/DDBJ whole genome shotgun (WGS) entry which is preliminary data.</text>
</comment>
<dbReference type="EMBL" id="PDKO01000002">
    <property type="protein sequence ID" value="RXJ64209.1"/>
    <property type="molecule type" value="Genomic_DNA"/>
</dbReference>
<keyword evidence="3" id="KW-1185">Reference proteome</keyword>